<gene>
    <name evidence="2" type="ORF">SOO65_13800</name>
</gene>
<dbReference type="Proteomes" id="UP001324634">
    <property type="component" value="Chromosome"/>
</dbReference>
<dbReference type="EMBL" id="CP139487">
    <property type="protein sequence ID" value="WPU63763.1"/>
    <property type="molecule type" value="Genomic_DNA"/>
</dbReference>
<proteinExistence type="predicted"/>
<evidence type="ECO:0000259" key="1">
    <source>
        <dbReference type="Pfam" id="PF00501"/>
    </source>
</evidence>
<dbReference type="GO" id="GO:0006631">
    <property type="term" value="P:fatty acid metabolic process"/>
    <property type="evidence" value="ECO:0007669"/>
    <property type="project" value="TreeGrafter"/>
</dbReference>
<protein>
    <submittedName>
        <fullName evidence="2">AMP-binding protein</fullName>
    </submittedName>
</protein>
<evidence type="ECO:0000313" key="3">
    <source>
        <dbReference type="Proteomes" id="UP001324634"/>
    </source>
</evidence>
<reference evidence="2 3" key="1">
    <citation type="submission" date="2023-11" db="EMBL/GenBank/DDBJ databases">
        <title>Peredibacter starrii A3.12.</title>
        <authorList>
            <person name="Mitchell R.J."/>
        </authorList>
    </citation>
    <scope>NUCLEOTIDE SEQUENCE [LARGE SCALE GENOMIC DNA]</scope>
    <source>
        <strain evidence="2 3">A3.12</strain>
    </source>
</reference>
<dbReference type="Pfam" id="PF00501">
    <property type="entry name" value="AMP-binding"/>
    <property type="match status" value="1"/>
</dbReference>
<feature type="domain" description="AMP-dependent synthetase/ligase" evidence="1">
    <location>
        <begin position="39"/>
        <end position="189"/>
    </location>
</feature>
<name>A0AAX4HKI9_9BACT</name>
<organism evidence="2 3">
    <name type="scientific">Peredibacter starrii</name>
    <dbReference type="NCBI Taxonomy" id="28202"/>
    <lineage>
        <taxon>Bacteria</taxon>
        <taxon>Pseudomonadati</taxon>
        <taxon>Bdellovibrionota</taxon>
        <taxon>Bacteriovoracia</taxon>
        <taxon>Bacteriovoracales</taxon>
        <taxon>Bacteriovoracaceae</taxon>
        <taxon>Peredibacter</taxon>
    </lineage>
</organism>
<dbReference type="PANTHER" id="PTHR43201">
    <property type="entry name" value="ACYL-COA SYNTHETASE"/>
    <property type="match status" value="1"/>
</dbReference>
<sequence length="359" mass="40068">MFNVNFEGPETEVICHSQYDSVVPKILEGLKPLNLKNHFVLFSSGTTGGDLKGYAISKEALFNNARAVNEFFGLTQTDVSGLSLPVYHIGGLSVLARAHLLNYRVVDARNWEPNSWLKKTKDVTITTIVPTQLFDLVKMKAKPSPALRYLIVGGDLLSKGLKDEAMKLGWPVIRTFGMSEVCSQLASAKNPQSDELQILPIHHAKTDVDGRLLVKSSALFTLQFTLGSELKIQMAKDLCDTDGFYKTSDKAEVLNGTIKHLGRLGDEFKISGHLVNLLQLKNTLGTYLLERDLYGQMEFQIEEDERKGKKLVLLSLPEKNSPYILNEIAKLIHPVKIDEIRILQSFDRTSLGKLKKTQA</sequence>
<accession>A0AAX4HKI9</accession>
<dbReference type="RefSeq" id="WP_321391105.1">
    <property type="nucleotide sequence ID" value="NZ_CP139487.1"/>
</dbReference>
<keyword evidence="3" id="KW-1185">Reference proteome</keyword>
<dbReference type="PANTHER" id="PTHR43201:SF32">
    <property type="entry name" value="2-SUCCINYLBENZOATE--COA LIGASE, CHLOROPLASTIC_PEROXISOMAL"/>
    <property type="match status" value="1"/>
</dbReference>
<dbReference type="InterPro" id="IPR000873">
    <property type="entry name" value="AMP-dep_synth/lig_dom"/>
</dbReference>
<dbReference type="InterPro" id="IPR042099">
    <property type="entry name" value="ANL_N_sf"/>
</dbReference>
<evidence type="ECO:0000313" key="2">
    <source>
        <dbReference type="EMBL" id="WPU63763.1"/>
    </source>
</evidence>
<dbReference type="GO" id="GO:0031956">
    <property type="term" value="F:medium-chain fatty acid-CoA ligase activity"/>
    <property type="evidence" value="ECO:0007669"/>
    <property type="project" value="TreeGrafter"/>
</dbReference>
<dbReference type="AlphaFoldDB" id="A0AAX4HKI9"/>
<dbReference type="SUPFAM" id="SSF56801">
    <property type="entry name" value="Acetyl-CoA synthetase-like"/>
    <property type="match status" value="1"/>
</dbReference>
<dbReference type="Gene3D" id="3.40.50.12780">
    <property type="entry name" value="N-terminal domain of ligase-like"/>
    <property type="match status" value="1"/>
</dbReference>
<dbReference type="KEGG" id="psti:SOO65_13800"/>